<organism evidence="2 3">
    <name type="scientific">Escherichia coli</name>
    <dbReference type="NCBI Taxonomy" id="562"/>
    <lineage>
        <taxon>Bacteria</taxon>
        <taxon>Pseudomonadati</taxon>
        <taxon>Pseudomonadota</taxon>
        <taxon>Gammaproteobacteria</taxon>
        <taxon>Enterobacterales</taxon>
        <taxon>Enterobacteriaceae</taxon>
        <taxon>Escherichia</taxon>
    </lineage>
</organism>
<comment type="caution">
    <text evidence="2">The sequence shown here is derived from an EMBL/GenBank/DDBJ whole genome shotgun (WGS) entry which is preliminary data.</text>
</comment>
<sequence length="110" mass="13070">MCGGWHNGRLRLFRRGYESQPDKNALCFSLLYVPDAVEQVKHVLQLCFIRHLYTLHRWNIAGNKVEQRIGWRYICSTSLFQKVEQVQPCKIRLFHLFHLLPLINKTHAKP</sequence>
<evidence type="ECO:0000313" key="2">
    <source>
        <dbReference type="EMBL" id="MQK26557.1"/>
    </source>
</evidence>
<name>A0A1X9TEX6_ECOLX</name>
<evidence type="ECO:0000313" key="3">
    <source>
        <dbReference type="Proteomes" id="UP000359125"/>
    </source>
</evidence>
<dbReference type="Proteomes" id="UP000846355">
    <property type="component" value="Unassembled WGS sequence"/>
</dbReference>
<gene>
    <name evidence="2" type="ORF">EIZ93_20065</name>
    <name evidence="1" type="ORF">HMV95_06170</name>
</gene>
<dbReference type="EMBL" id="DABHXT010000006">
    <property type="protein sequence ID" value="HAJ5957869.1"/>
    <property type="molecule type" value="Genomic_DNA"/>
</dbReference>
<protein>
    <submittedName>
        <fullName evidence="2">Uncharacterized protein</fullName>
    </submittedName>
</protein>
<proteinExistence type="predicted"/>
<dbReference type="EMBL" id="RYCF01000097">
    <property type="protein sequence ID" value="MQK26557.1"/>
    <property type="molecule type" value="Genomic_DNA"/>
</dbReference>
<reference evidence="1" key="2">
    <citation type="submission" date="2018-12" db="EMBL/GenBank/DDBJ databases">
        <authorList>
            <consortium name="NCBI Pathogen Detection Project"/>
        </authorList>
    </citation>
    <scope>NUCLEOTIDE SEQUENCE</scope>
    <source>
        <strain evidence="1">EuSCAPE_DE065</strain>
    </source>
</reference>
<dbReference type="AlphaFoldDB" id="A0A1X9TEX6"/>
<reference evidence="2 3" key="3">
    <citation type="journal article" date="2019" name="Environ. Health Perspect.">
        <title>Inter-host Transmission of Carbapenemase-Producing Escherichia coli among Humans and Backyard Animals.</title>
        <authorList>
            <person name="Li J."/>
            <person name="Bi Z."/>
            <person name="Ma S."/>
            <person name="Chen B."/>
            <person name="Cai C."/>
            <person name="He J."/>
            <person name="Schwarz S."/>
            <person name="Sun C."/>
            <person name="Zhou Y."/>
            <person name="Yin J."/>
            <person name="Hulth A."/>
            <person name="Wang Y."/>
            <person name="Shen Z."/>
            <person name="Wang S."/>
            <person name="Wu C."/>
            <person name="Nilsson L.E."/>
            <person name="Walsh T.R."/>
            <person name="Borjesson S."/>
            <person name="Shen J."/>
            <person name="Sun Q."/>
            <person name="Wang Y."/>
        </authorList>
    </citation>
    <scope>NUCLEOTIDE SEQUENCE [LARGE SCALE GENOMIC DNA]</scope>
    <source>
        <strain evidence="2 3">A016f</strain>
    </source>
</reference>
<reference evidence="1" key="1">
    <citation type="journal article" date="2018" name="Genome Biol.">
        <title>SKESA: strategic k-mer extension for scrupulous assemblies.</title>
        <authorList>
            <person name="Souvorov A."/>
            <person name="Agarwala R."/>
            <person name="Lipman D.J."/>
        </authorList>
    </citation>
    <scope>NUCLEOTIDE SEQUENCE [LARGE SCALE GENOMIC DNA]</scope>
    <source>
        <strain evidence="1">EuSCAPE_DE065</strain>
    </source>
</reference>
<accession>A0A1X9TEX6</accession>
<dbReference type="Proteomes" id="UP000359125">
    <property type="component" value="Unassembled WGS sequence"/>
</dbReference>
<evidence type="ECO:0000313" key="1">
    <source>
        <dbReference type="EMBL" id="HAJ5957869.1"/>
    </source>
</evidence>